<sequence length="501" mass="59793">MLRQKVIDYYDDLKNQVDIKFEKLLINENKFDLIEKINTKRTNIIDKIQQILHLNLEYLNSNKHVELNDYFRPLFCFLLDEKYNQSYHLIVLDHFFENNDEKIQVFQINKNILLRKVIKEFIELKKTDIIDLSKHANNIIPHLKLEIDQHVKTNDFRVIETLINTQYLHSITLHTYFATTIQNNFFEFLPCLKKLEIYCGDMHRFDTGCFNGSKIEDLSIHSREMILKFDHNLLNELTNLKQLKLSLIDVINFNSEMHKLKHLKFNFCTLDPNSNLNNLKQLESLTLRSSGLFNFNHSIFSNFKQLKYLNLFKSELNCLEIEWLNELEQLEYLNLCDANVDKFNLNYECLNLSKLKYLAFNSHHIPNLVHLKKLEFLKIKKLQIFNGHNLENQNNLKGLNLNLCYDQFNKIKIEDFNSSSYLAYLEFNVNTGIEERINFDKFIQSFKELNNNIDNNVFVKVTGCRLVISQYEKIEDFIHNEMNFSPNVNEIVNEYQQILID</sequence>
<gene>
    <name evidence="2" type="ORF">OXX778_LOCUS4176</name>
</gene>
<organism evidence="2 3">
    <name type="scientific">Brachionus calyciflorus</name>
    <dbReference type="NCBI Taxonomy" id="104777"/>
    <lineage>
        <taxon>Eukaryota</taxon>
        <taxon>Metazoa</taxon>
        <taxon>Spiralia</taxon>
        <taxon>Gnathifera</taxon>
        <taxon>Rotifera</taxon>
        <taxon>Eurotatoria</taxon>
        <taxon>Monogononta</taxon>
        <taxon>Pseudotrocha</taxon>
        <taxon>Ploima</taxon>
        <taxon>Brachionidae</taxon>
        <taxon>Brachionus</taxon>
    </lineage>
</organism>
<dbReference type="EMBL" id="CAJNOC010000399">
    <property type="protein sequence ID" value="CAF0756025.1"/>
    <property type="molecule type" value="Genomic_DNA"/>
</dbReference>
<proteinExistence type="predicted"/>
<dbReference type="InterPro" id="IPR032675">
    <property type="entry name" value="LRR_dom_sf"/>
</dbReference>
<dbReference type="Gene3D" id="3.80.10.10">
    <property type="entry name" value="Ribonuclease Inhibitor"/>
    <property type="match status" value="1"/>
</dbReference>
<dbReference type="SUPFAM" id="SSF52058">
    <property type="entry name" value="L domain-like"/>
    <property type="match status" value="1"/>
</dbReference>
<feature type="domain" description="C2 tensin-type" evidence="1">
    <location>
        <begin position="163"/>
        <end position="321"/>
    </location>
</feature>
<comment type="caution">
    <text evidence="2">The sequence shown here is derived from an EMBL/GenBank/DDBJ whole genome shotgun (WGS) entry which is preliminary data.</text>
</comment>
<evidence type="ECO:0000313" key="3">
    <source>
        <dbReference type="Proteomes" id="UP000663879"/>
    </source>
</evidence>
<evidence type="ECO:0000259" key="1">
    <source>
        <dbReference type="PROSITE" id="PS51182"/>
    </source>
</evidence>
<protein>
    <recommendedName>
        <fullName evidence="1">C2 tensin-type domain-containing protein</fullName>
    </recommendedName>
</protein>
<dbReference type="Proteomes" id="UP000663879">
    <property type="component" value="Unassembled WGS sequence"/>
</dbReference>
<evidence type="ECO:0000313" key="2">
    <source>
        <dbReference type="EMBL" id="CAF0756025.1"/>
    </source>
</evidence>
<dbReference type="InterPro" id="IPR014020">
    <property type="entry name" value="Tensin_C2-dom"/>
</dbReference>
<dbReference type="PROSITE" id="PS51182">
    <property type="entry name" value="C2_TENSIN"/>
    <property type="match status" value="1"/>
</dbReference>
<dbReference type="OrthoDB" id="676979at2759"/>
<dbReference type="Pfam" id="PF13855">
    <property type="entry name" value="LRR_8"/>
    <property type="match status" value="1"/>
</dbReference>
<dbReference type="InterPro" id="IPR001611">
    <property type="entry name" value="Leu-rich_rpt"/>
</dbReference>
<accession>A0A813PJS8</accession>
<keyword evidence="3" id="KW-1185">Reference proteome</keyword>
<dbReference type="AlphaFoldDB" id="A0A813PJS8"/>
<name>A0A813PJS8_9BILA</name>
<reference evidence="2" key="1">
    <citation type="submission" date="2021-02" db="EMBL/GenBank/DDBJ databases">
        <authorList>
            <person name="Nowell W R."/>
        </authorList>
    </citation>
    <scope>NUCLEOTIDE SEQUENCE</scope>
    <source>
        <strain evidence="2">Ploen Becks lab</strain>
    </source>
</reference>